<comment type="caution">
    <text evidence="3">The sequence shown here is derived from an EMBL/GenBank/DDBJ whole genome shotgun (WGS) entry which is preliminary data.</text>
</comment>
<dbReference type="InterPro" id="IPR053195">
    <property type="entry name" value="Bax-like"/>
</dbReference>
<accession>A0ABT0L7T9</accession>
<sequence length="275" mass="31237">MKTGKLGRITIVLGCVIILFVVVRLIFIPSLSTKEGGSQKLTKNATQANKIPNFADMATISEKKRAFFRYLNPLVHQQNAIISDERQFLFSIRTELAQGRTLTTAEEFRLNQITEKYQYTLRSLNQQTLNALLIRVDIIPDPLVLIQAAKESGWGSSRFAREGFNFFGQWCYKKGCGLVPRSRSQGLSHEVAVFSSVEASVAAYMRNLNSNAAYSLFRKIRADLREKGETPIADQLVYGLINYSERQQAYINELLSLLRHNKKYLVENHEQKPAV</sequence>
<feature type="domain" description="Mannosyl-glycoprotein endo-beta-N-acetylglucosamidase-like" evidence="2">
    <location>
        <begin position="130"/>
        <end position="261"/>
    </location>
</feature>
<keyword evidence="1" id="KW-0472">Membrane</keyword>
<dbReference type="Pfam" id="PF01832">
    <property type="entry name" value="Glucosaminidase"/>
    <property type="match status" value="1"/>
</dbReference>
<dbReference type="RefSeq" id="WP_248939041.1">
    <property type="nucleotide sequence ID" value="NZ_JAKIKS010000011.1"/>
</dbReference>
<gene>
    <name evidence="3" type="ORF">L2764_04435</name>
</gene>
<evidence type="ECO:0000313" key="4">
    <source>
        <dbReference type="Proteomes" id="UP001203423"/>
    </source>
</evidence>
<feature type="transmembrane region" description="Helical" evidence="1">
    <location>
        <begin position="6"/>
        <end position="27"/>
    </location>
</feature>
<reference evidence="3 4" key="1">
    <citation type="submission" date="2022-01" db="EMBL/GenBank/DDBJ databases">
        <title>Whole genome-based taxonomy of the Shewanellaceae.</title>
        <authorList>
            <person name="Martin-Rodriguez A.J."/>
        </authorList>
    </citation>
    <scope>NUCLEOTIDE SEQUENCE [LARGE SCALE GENOMIC DNA]</scope>
    <source>
        <strain evidence="3 4">DSM 17177</strain>
    </source>
</reference>
<organism evidence="3 4">
    <name type="scientific">Shewanella surugensis</name>
    <dbReference type="NCBI Taxonomy" id="212020"/>
    <lineage>
        <taxon>Bacteria</taxon>
        <taxon>Pseudomonadati</taxon>
        <taxon>Pseudomonadota</taxon>
        <taxon>Gammaproteobacteria</taxon>
        <taxon>Alteromonadales</taxon>
        <taxon>Shewanellaceae</taxon>
        <taxon>Shewanella</taxon>
    </lineage>
</organism>
<dbReference type="EMBL" id="JAKIKS010000011">
    <property type="protein sequence ID" value="MCL1123754.1"/>
    <property type="molecule type" value="Genomic_DNA"/>
</dbReference>
<dbReference type="Gene3D" id="1.10.530.10">
    <property type="match status" value="1"/>
</dbReference>
<protein>
    <submittedName>
        <fullName evidence="3">Glucosaminidase domain-containing protein</fullName>
    </submittedName>
</protein>
<keyword evidence="4" id="KW-1185">Reference proteome</keyword>
<evidence type="ECO:0000259" key="2">
    <source>
        <dbReference type="Pfam" id="PF01832"/>
    </source>
</evidence>
<keyword evidence="1" id="KW-1133">Transmembrane helix</keyword>
<dbReference type="InterPro" id="IPR002901">
    <property type="entry name" value="MGlyc_endo_b_GlcNAc-like_dom"/>
</dbReference>
<name>A0ABT0L7T9_9GAMM</name>
<dbReference type="PANTHER" id="PTHR40572">
    <property type="entry name" value="PROTEIN BAX"/>
    <property type="match status" value="1"/>
</dbReference>
<dbReference type="PANTHER" id="PTHR40572:SF1">
    <property type="entry name" value="PROTEIN BAX"/>
    <property type="match status" value="1"/>
</dbReference>
<dbReference type="Proteomes" id="UP001203423">
    <property type="component" value="Unassembled WGS sequence"/>
</dbReference>
<proteinExistence type="predicted"/>
<keyword evidence="1" id="KW-0812">Transmembrane</keyword>
<evidence type="ECO:0000256" key="1">
    <source>
        <dbReference type="SAM" id="Phobius"/>
    </source>
</evidence>
<evidence type="ECO:0000313" key="3">
    <source>
        <dbReference type="EMBL" id="MCL1123754.1"/>
    </source>
</evidence>